<keyword evidence="4 12" id="KW-0808">Transferase</keyword>
<comment type="catalytic activity">
    <reaction evidence="9">
        <text>L-threonyl-[protein] + ATP = O-phospho-L-threonyl-[protein] + ADP + H(+)</text>
        <dbReference type="Rhea" id="RHEA:46608"/>
        <dbReference type="Rhea" id="RHEA-COMP:11060"/>
        <dbReference type="Rhea" id="RHEA-COMP:11605"/>
        <dbReference type="ChEBI" id="CHEBI:15378"/>
        <dbReference type="ChEBI" id="CHEBI:30013"/>
        <dbReference type="ChEBI" id="CHEBI:30616"/>
        <dbReference type="ChEBI" id="CHEBI:61977"/>
        <dbReference type="ChEBI" id="CHEBI:456216"/>
        <dbReference type="EC" id="2.7.11.1"/>
    </reaction>
</comment>
<accession>A0A9W8CYT2</accession>
<dbReference type="AlphaFoldDB" id="A0A9W8CYT2"/>
<comment type="caution">
    <text evidence="12">The sequence shown here is derived from an EMBL/GenBank/DDBJ whole genome shotgun (WGS) entry which is preliminary data.</text>
</comment>
<dbReference type="Pfam" id="PF00069">
    <property type="entry name" value="Pkinase"/>
    <property type="match status" value="1"/>
</dbReference>
<keyword evidence="13" id="KW-1185">Reference proteome</keyword>
<keyword evidence="5" id="KW-0819">tRNA processing</keyword>
<dbReference type="InterPro" id="IPR008266">
    <property type="entry name" value="Tyr_kinase_AS"/>
</dbReference>
<evidence type="ECO:0000256" key="5">
    <source>
        <dbReference type="ARBA" id="ARBA00022694"/>
    </source>
</evidence>
<comment type="catalytic activity">
    <reaction evidence="10">
        <text>L-seryl-[protein] + ATP = O-phospho-L-seryl-[protein] + ADP + H(+)</text>
        <dbReference type="Rhea" id="RHEA:17989"/>
        <dbReference type="Rhea" id="RHEA-COMP:9863"/>
        <dbReference type="Rhea" id="RHEA-COMP:11604"/>
        <dbReference type="ChEBI" id="CHEBI:15378"/>
        <dbReference type="ChEBI" id="CHEBI:29999"/>
        <dbReference type="ChEBI" id="CHEBI:30616"/>
        <dbReference type="ChEBI" id="CHEBI:83421"/>
        <dbReference type="ChEBI" id="CHEBI:456216"/>
        <dbReference type="EC" id="2.7.11.1"/>
    </reaction>
</comment>
<dbReference type="GO" id="GO:0000408">
    <property type="term" value="C:EKC/KEOPS complex"/>
    <property type="evidence" value="ECO:0007669"/>
    <property type="project" value="TreeGrafter"/>
</dbReference>
<comment type="similarity">
    <text evidence="1">Belongs to the protein kinase superfamily. BUD32 family.</text>
</comment>
<dbReference type="InterPro" id="IPR022495">
    <property type="entry name" value="Bud32"/>
</dbReference>
<evidence type="ECO:0000313" key="12">
    <source>
        <dbReference type="EMBL" id="KAJ1735120.1"/>
    </source>
</evidence>
<dbReference type="GO" id="GO:0070525">
    <property type="term" value="P:tRNA threonylcarbamoyladenosine metabolic process"/>
    <property type="evidence" value="ECO:0007669"/>
    <property type="project" value="TreeGrafter"/>
</dbReference>
<name>A0A9W8CYT2_9FUNG</name>
<evidence type="ECO:0000256" key="9">
    <source>
        <dbReference type="ARBA" id="ARBA00047899"/>
    </source>
</evidence>
<evidence type="ECO:0000256" key="10">
    <source>
        <dbReference type="ARBA" id="ARBA00048679"/>
    </source>
</evidence>
<dbReference type="EC" id="2.7.11.1" evidence="2"/>
<evidence type="ECO:0000256" key="6">
    <source>
        <dbReference type="ARBA" id="ARBA00022741"/>
    </source>
</evidence>
<dbReference type="PROSITE" id="PS00109">
    <property type="entry name" value="PROTEIN_KINASE_TYR"/>
    <property type="match status" value="1"/>
</dbReference>
<evidence type="ECO:0000256" key="7">
    <source>
        <dbReference type="ARBA" id="ARBA00022777"/>
    </source>
</evidence>
<reference evidence="12" key="1">
    <citation type="submission" date="2022-07" db="EMBL/GenBank/DDBJ databases">
        <title>Phylogenomic reconstructions and comparative analyses of Kickxellomycotina fungi.</title>
        <authorList>
            <person name="Reynolds N.K."/>
            <person name="Stajich J.E."/>
            <person name="Barry K."/>
            <person name="Grigoriev I.V."/>
            <person name="Crous P."/>
            <person name="Smith M.E."/>
        </authorList>
    </citation>
    <scope>NUCLEOTIDE SEQUENCE</scope>
    <source>
        <strain evidence="12">BCRC 34381</strain>
    </source>
</reference>
<organism evidence="12 13">
    <name type="scientific">Coemansia biformis</name>
    <dbReference type="NCBI Taxonomy" id="1286918"/>
    <lineage>
        <taxon>Eukaryota</taxon>
        <taxon>Fungi</taxon>
        <taxon>Fungi incertae sedis</taxon>
        <taxon>Zoopagomycota</taxon>
        <taxon>Kickxellomycotina</taxon>
        <taxon>Kickxellomycetes</taxon>
        <taxon>Kickxellales</taxon>
        <taxon>Kickxellaceae</taxon>
        <taxon>Coemansia</taxon>
    </lineage>
</organism>
<dbReference type="GO" id="GO:0008033">
    <property type="term" value="P:tRNA processing"/>
    <property type="evidence" value="ECO:0007669"/>
    <property type="project" value="UniProtKB-KW"/>
</dbReference>
<dbReference type="InterPro" id="IPR011009">
    <property type="entry name" value="Kinase-like_dom_sf"/>
</dbReference>
<dbReference type="Proteomes" id="UP001143981">
    <property type="component" value="Unassembled WGS sequence"/>
</dbReference>
<sequence length="220" mass="24265">MAESLESAEAEPVLIRQGAEARVYRTTVDGRAAIAKQRFSKGYRHPELDRKLTRGRLNQEARSLRRCKEHGICVPDVLRVDKDSATLYIELVDGPTLKEWVSGSSDEAAEAALMAAAGQILHSMHLHNIIHGDLTTSNMIVSGDGRLTLIDFGLSQISPSAEDKAVDLYVLERAFVSTHPGSSRLFAGVLEAYARDDAARAVLRRLEDVRQRGRKRDMSG</sequence>
<dbReference type="GO" id="GO:0005524">
    <property type="term" value="F:ATP binding"/>
    <property type="evidence" value="ECO:0007669"/>
    <property type="project" value="UniProtKB-KW"/>
</dbReference>
<keyword evidence="8" id="KW-0067">ATP-binding</keyword>
<gene>
    <name evidence="12" type="primary">BUD32</name>
    <name evidence="12" type="ORF">LPJ61_000714</name>
</gene>
<dbReference type="FunFam" id="3.30.200.20:FF:000201">
    <property type="entry name" value="TP53-regulating kinase isoform X1"/>
    <property type="match status" value="1"/>
</dbReference>
<dbReference type="Gene3D" id="3.30.200.20">
    <property type="entry name" value="Phosphorylase Kinase, domain 1"/>
    <property type="match status" value="1"/>
</dbReference>
<dbReference type="PANTHER" id="PTHR12209">
    <property type="entry name" value="NON-SPECIFIC SERINE/THREONINE PROTEIN KINASE"/>
    <property type="match status" value="1"/>
</dbReference>
<dbReference type="InterPro" id="IPR000719">
    <property type="entry name" value="Prot_kinase_dom"/>
</dbReference>
<protein>
    <recommendedName>
        <fullName evidence="2">non-specific serine/threonine protein kinase</fullName>
        <ecNumber evidence="2">2.7.11.1</ecNumber>
    </recommendedName>
</protein>
<dbReference type="PROSITE" id="PS50011">
    <property type="entry name" value="PROTEIN_KINASE_DOM"/>
    <property type="match status" value="1"/>
</dbReference>
<dbReference type="GO" id="GO:0005634">
    <property type="term" value="C:nucleus"/>
    <property type="evidence" value="ECO:0007669"/>
    <property type="project" value="TreeGrafter"/>
</dbReference>
<dbReference type="OrthoDB" id="3399at2759"/>
<dbReference type="NCBIfam" id="TIGR03724">
    <property type="entry name" value="arch_bud32"/>
    <property type="match status" value="1"/>
</dbReference>
<evidence type="ECO:0000256" key="3">
    <source>
        <dbReference type="ARBA" id="ARBA00022527"/>
    </source>
</evidence>
<dbReference type="GO" id="GO:0005829">
    <property type="term" value="C:cytosol"/>
    <property type="evidence" value="ECO:0007669"/>
    <property type="project" value="TreeGrafter"/>
</dbReference>
<dbReference type="SUPFAM" id="SSF56112">
    <property type="entry name" value="Protein kinase-like (PK-like)"/>
    <property type="match status" value="1"/>
</dbReference>
<keyword evidence="3" id="KW-0723">Serine/threonine-protein kinase</keyword>
<evidence type="ECO:0000259" key="11">
    <source>
        <dbReference type="PROSITE" id="PS50011"/>
    </source>
</evidence>
<evidence type="ECO:0000256" key="1">
    <source>
        <dbReference type="ARBA" id="ARBA00010630"/>
    </source>
</evidence>
<feature type="domain" description="Protein kinase" evidence="11">
    <location>
        <begin position="9"/>
        <end position="220"/>
    </location>
</feature>
<proteinExistence type="inferred from homology"/>
<evidence type="ECO:0000256" key="2">
    <source>
        <dbReference type="ARBA" id="ARBA00012513"/>
    </source>
</evidence>
<keyword evidence="6" id="KW-0547">Nucleotide-binding</keyword>
<dbReference type="Gene3D" id="1.10.510.10">
    <property type="entry name" value="Transferase(Phosphotransferase) domain 1"/>
    <property type="match status" value="1"/>
</dbReference>
<keyword evidence="7 12" id="KW-0418">Kinase</keyword>
<evidence type="ECO:0000256" key="4">
    <source>
        <dbReference type="ARBA" id="ARBA00022679"/>
    </source>
</evidence>
<dbReference type="GO" id="GO:0004674">
    <property type="term" value="F:protein serine/threonine kinase activity"/>
    <property type="evidence" value="ECO:0007669"/>
    <property type="project" value="UniProtKB-KW"/>
</dbReference>
<evidence type="ECO:0000313" key="13">
    <source>
        <dbReference type="Proteomes" id="UP001143981"/>
    </source>
</evidence>
<dbReference type="PANTHER" id="PTHR12209:SF0">
    <property type="entry name" value="EKC_KEOPS COMPLEX SUBUNIT TP53RK"/>
    <property type="match status" value="1"/>
</dbReference>
<dbReference type="EMBL" id="JANBOI010000040">
    <property type="protein sequence ID" value="KAJ1735120.1"/>
    <property type="molecule type" value="Genomic_DNA"/>
</dbReference>
<evidence type="ECO:0000256" key="8">
    <source>
        <dbReference type="ARBA" id="ARBA00022840"/>
    </source>
</evidence>